<proteinExistence type="predicted"/>
<comment type="caution">
    <text evidence="1">The sequence shown here is derived from an EMBL/GenBank/DDBJ whole genome shotgun (WGS) entry which is preliminary data.</text>
</comment>
<dbReference type="AlphaFoldDB" id="X1TH42"/>
<reference evidence="1" key="1">
    <citation type="journal article" date="2014" name="Front. Microbiol.">
        <title>High frequency of phylogenetically diverse reductive dehalogenase-homologous genes in deep subseafloor sedimentary metagenomes.</title>
        <authorList>
            <person name="Kawai M."/>
            <person name="Futagami T."/>
            <person name="Toyoda A."/>
            <person name="Takaki Y."/>
            <person name="Nishi S."/>
            <person name="Hori S."/>
            <person name="Arai W."/>
            <person name="Tsubouchi T."/>
            <person name="Morono Y."/>
            <person name="Uchiyama I."/>
            <person name="Ito T."/>
            <person name="Fujiyama A."/>
            <person name="Inagaki F."/>
            <person name="Takami H."/>
        </authorList>
    </citation>
    <scope>NUCLEOTIDE SEQUENCE</scope>
    <source>
        <strain evidence="1">Expedition CK06-06</strain>
    </source>
</reference>
<sequence>MGSPSIYKPKINPEQRIIITHALRAHLLRLVAELNAKRPIGPEQRETADEIEACFLLYRRFRDRAVGRRYPYWWKKKYDSRLTEIYYELMGDARKEELEEEVKPKSGGDS</sequence>
<protein>
    <submittedName>
        <fullName evidence="1">Uncharacterized protein</fullName>
    </submittedName>
</protein>
<dbReference type="EMBL" id="BARW01028990">
    <property type="protein sequence ID" value="GAJ04579.1"/>
    <property type="molecule type" value="Genomic_DNA"/>
</dbReference>
<gene>
    <name evidence="1" type="ORF">S12H4_46680</name>
</gene>
<name>X1TH42_9ZZZZ</name>
<evidence type="ECO:0000313" key="1">
    <source>
        <dbReference type="EMBL" id="GAJ04579.1"/>
    </source>
</evidence>
<organism evidence="1">
    <name type="scientific">marine sediment metagenome</name>
    <dbReference type="NCBI Taxonomy" id="412755"/>
    <lineage>
        <taxon>unclassified sequences</taxon>
        <taxon>metagenomes</taxon>
        <taxon>ecological metagenomes</taxon>
    </lineage>
</organism>
<accession>X1TH42</accession>